<evidence type="ECO:0000313" key="7">
    <source>
        <dbReference type="Proteomes" id="UP001310890"/>
    </source>
</evidence>
<gene>
    <name evidence="6" type="ORF">LTR62_003459</name>
</gene>
<dbReference type="InterPro" id="IPR007219">
    <property type="entry name" value="XnlR_reg_dom"/>
</dbReference>
<feature type="region of interest" description="Disordered" evidence="4">
    <location>
        <begin position="577"/>
        <end position="601"/>
    </location>
</feature>
<evidence type="ECO:0000259" key="5">
    <source>
        <dbReference type="SMART" id="SM00906"/>
    </source>
</evidence>
<dbReference type="GO" id="GO:0008270">
    <property type="term" value="F:zinc ion binding"/>
    <property type="evidence" value="ECO:0007669"/>
    <property type="project" value="InterPro"/>
</dbReference>
<comment type="subcellular location">
    <subcellularLocation>
        <location evidence="1">Nucleus</location>
    </subcellularLocation>
</comment>
<feature type="compositionally biased region" description="Acidic residues" evidence="4">
    <location>
        <begin position="1"/>
        <end position="10"/>
    </location>
</feature>
<name>A0AAN7YGX7_9PEZI</name>
<evidence type="ECO:0000256" key="2">
    <source>
        <dbReference type="ARBA" id="ARBA00022723"/>
    </source>
</evidence>
<feature type="compositionally biased region" description="Basic residues" evidence="4">
    <location>
        <begin position="19"/>
        <end position="28"/>
    </location>
</feature>
<protein>
    <recommendedName>
        <fullName evidence="5">Xylanolytic transcriptional activator regulatory domain-containing protein</fullName>
    </recommendedName>
</protein>
<dbReference type="InterPro" id="IPR050613">
    <property type="entry name" value="Sec_Metabolite_Reg"/>
</dbReference>
<evidence type="ECO:0000256" key="4">
    <source>
        <dbReference type="SAM" id="MobiDB-lite"/>
    </source>
</evidence>
<comment type="caution">
    <text evidence="6">The sequence shown here is derived from an EMBL/GenBank/DDBJ whole genome shotgun (WGS) entry which is preliminary data.</text>
</comment>
<reference evidence="6" key="1">
    <citation type="submission" date="2023-08" db="EMBL/GenBank/DDBJ databases">
        <title>Black Yeasts Isolated from many extreme environments.</title>
        <authorList>
            <person name="Coleine C."/>
            <person name="Stajich J.E."/>
            <person name="Selbmann L."/>
        </authorList>
    </citation>
    <scope>NUCLEOTIDE SEQUENCE</scope>
    <source>
        <strain evidence="6">CCFEE 5401</strain>
    </source>
</reference>
<dbReference type="GO" id="GO:0006351">
    <property type="term" value="P:DNA-templated transcription"/>
    <property type="evidence" value="ECO:0007669"/>
    <property type="project" value="InterPro"/>
</dbReference>
<dbReference type="SMART" id="SM00906">
    <property type="entry name" value="Fungal_trans"/>
    <property type="match status" value="1"/>
</dbReference>
<feature type="region of interest" description="Disordered" evidence="4">
    <location>
        <begin position="1"/>
        <end position="33"/>
    </location>
</feature>
<dbReference type="GO" id="GO:0003677">
    <property type="term" value="F:DNA binding"/>
    <property type="evidence" value="ECO:0007669"/>
    <property type="project" value="InterPro"/>
</dbReference>
<accession>A0AAN7YGX7</accession>
<evidence type="ECO:0000256" key="1">
    <source>
        <dbReference type="ARBA" id="ARBA00004123"/>
    </source>
</evidence>
<sequence length="709" mass="79437">MPSLSEEEDQVLSCVPSARKARARHTSKRAVDSELKQRISKLESLVESLGGEAVKGQANSAAEVLDLPEEQDGEDGSSPTIGQYLSSPFWNSLTIEVQAIRDALEDGEVESPDTPPEAVTANDVQLTVNDFDLLVAPAGAIYIVPGALVEPPVSMQRQLLNDYFQNINPMLKLLHEPTARALLEYNAPYMGRKAAAPCNQALRAVVWYAAINSLSPEECASRYGQAREDLMRSYRRSVDVYLAQADLMITTEIATVQAFAIYLAASRMTDVSRRGWTLTSLLVRVGRAMGLDRRAAGRTTPFEQQMRRRLWHVIRFLDVFAARDRGTETLIQEGSYDVPLPNSVNDDEFDETSAEIPNHTEHYTDMFFSLLAFDGIKASQRLGTPEYCATGDTWQLRLEFAQEFCQEVEEKYLSKCDPSQPFQRLVITIGSSMSKGTILRAIRPIEKHVSSTPPRVDSPYVLETATDALSTNEKVYTDPDFAQWRWLVWVQWHALAVMMAGLCSIRNTELADRAWQCAGRNYERQLRYVADSQHGMLWQPIHKLYKKAAAFRDAGRRESASSSVQQRVGLKHADTLPPQQTVRTTPPLKRQQTFPLADTNPINPTYTQGGSHHSQPRMPIGSIPMDPMMSTPMDFSFVDGSGLTTALEPLPQNNGVSQDLGWLDWESIMQDMNYDPGMGDMQVPMQLQSELDWANNLQQDFTWANGSKE</sequence>
<evidence type="ECO:0000256" key="3">
    <source>
        <dbReference type="ARBA" id="ARBA00023242"/>
    </source>
</evidence>
<evidence type="ECO:0000313" key="6">
    <source>
        <dbReference type="EMBL" id="KAK5113360.1"/>
    </source>
</evidence>
<dbReference type="EMBL" id="JAVRRL010000024">
    <property type="protein sequence ID" value="KAK5113360.1"/>
    <property type="molecule type" value="Genomic_DNA"/>
</dbReference>
<feature type="domain" description="Xylanolytic transcriptional activator regulatory" evidence="5">
    <location>
        <begin position="275"/>
        <end position="347"/>
    </location>
</feature>
<dbReference type="Pfam" id="PF04082">
    <property type="entry name" value="Fungal_trans"/>
    <property type="match status" value="1"/>
</dbReference>
<proteinExistence type="predicted"/>
<organism evidence="6 7">
    <name type="scientific">Meristemomyces frigidus</name>
    <dbReference type="NCBI Taxonomy" id="1508187"/>
    <lineage>
        <taxon>Eukaryota</taxon>
        <taxon>Fungi</taxon>
        <taxon>Dikarya</taxon>
        <taxon>Ascomycota</taxon>
        <taxon>Pezizomycotina</taxon>
        <taxon>Dothideomycetes</taxon>
        <taxon>Dothideomycetidae</taxon>
        <taxon>Mycosphaerellales</taxon>
        <taxon>Teratosphaeriaceae</taxon>
        <taxon>Meristemomyces</taxon>
    </lineage>
</organism>
<keyword evidence="2" id="KW-0479">Metal-binding</keyword>
<dbReference type="PANTHER" id="PTHR31001:SF50">
    <property type="entry name" value="ZN(II)2CYS6 TRANSCRIPTION FACTOR (EUROFUNG)"/>
    <property type="match status" value="1"/>
</dbReference>
<dbReference type="GO" id="GO:0005634">
    <property type="term" value="C:nucleus"/>
    <property type="evidence" value="ECO:0007669"/>
    <property type="project" value="UniProtKB-SubCell"/>
</dbReference>
<keyword evidence="3" id="KW-0539">Nucleus</keyword>
<dbReference type="AlphaFoldDB" id="A0AAN7YGX7"/>
<dbReference type="CDD" id="cd12148">
    <property type="entry name" value="fungal_TF_MHR"/>
    <property type="match status" value="1"/>
</dbReference>
<dbReference type="Proteomes" id="UP001310890">
    <property type="component" value="Unassembled WGS sequence"/>
</dbReference>
<dbReference type="PANTHER" id="PTHR31001">
    <property type="entry name" value="UNCHARACTERIZED TRANSCRIPTIONAL REGULATORY PROTEIN"/>
    <property type="match status" value="1"/>
</dbReference>